<dbReference type="AlphaFoldDB" id="A0AAW1NQS5"/>
<evidence type="ECO:0000313" key="5">
    <source>
        <dbReference type="EMBL" id="KAK9790592.1"/>
    </source>
</evidence>
<name>A0AAW1NQS5_9CHLO</name>
<evidence type="ECO:0000256" key="4">
    <source>
        <dbReference type="SAM" id="SignalP"/>
    </source>
</evidence>
<keyword evidence="4" id="KW-0732">Signal</keyword>
<dbReference type="PANTHER" id="PTHR48010:SF58">
    <property type="entry name" value="RECEPTOR PROTEIN KINASE-LIKE PROTEIN ZAR1"/>
    <property type="match status" value="1"/>
</dbReference>
<comment type="caution">
    <text evidence="5">The sequence shown here is derived from an EMBL/GenBank/DDBJ whole genome shotgun (WGS) entry which is preliminary data.</text>
</comment>
<dbReference type="Pfam" id="PF12799">
    <property type="entry name" value="LRR_4"/>
    <property type="match status" value="1"/>
</dbReference>
<evidence type="ECO:0000256" key="3">
    <source>
        <dbReference type="ARBA" id="ARBA00022737"/>
    </source>
</evidence>
<reference evidence="5 6" key="1">
    <citation type="journal article" date="2024" name="Nat. Commun.">
        <title>Phylogenomics reveals the evolutionary origins of lichenization in chlorophyte algae.</title>
        <authorList>
            <person name="Puginier C."/>
            <person name="Libourel C."/>
            <person name="Otte J."/>
            <person name="Skaloud P."/>
            <person name="Haon M."/>
            <person name="Grisel S."/>
            <person name="Petersen M."/>
            <person name="Berrin J.G."/>
            <person name="Delaux P.M."/>
            <person name="Dal Grande F."/>
            <person name="Keller J."/>
        </authorList>
    </citation>
    <scope>NUCLEOTIDE SEQUENCE [LARGE SCALE GENOMIC DNA]</scope>
    <source>
        <strain evidence="5 6">SAG 2036</strain>
    </source>
</reference>
<keyword evidence="2" id="KW-0433">Leucine-rich repeat</keyword>
<comment type="subcellular location">
    <subcellularLocation>
        <location evidence="1">Cytoplasm</location>
        <location evidence="1">Cytoskeleton</location>
        <location evidence="1">Cilium axoneme</location>
    </subcellularLocation>
</comment>
<dbReference type="InterPro" id="IPR025875">
    <property type="entry name" value="Leu-rich_rpt_4"/>
</dbReference>
<evidence type="ECO:0000256" key="1">
    <source>
        <dbReference type="ARBA" id="ARBA00004430"/>
    </source>
</evidence>
<dbReference type="PANTHER" id="PTHR48010">
    <property type="entry name" value="OS05G0588300 PROTEIN"/>
    <property type="match status" value="1"/>
</dbReference>
<dbReference type="InterPro" id="IPR032675">
    <property type="entry name" value="LRR_dom_sf"/>
</dbReference>
<gene>
    <name evidence="5" type="ORF">WJX73_010780</name>
</gene>
<dbReference type="Gene3D" id="3.80.10.10">
    <property type="entry name" value="Ribonuclease Inhibitor"/>
    <property type="match status" value="2"/>
</dbReference>
<dbReference type="EMBL" id="JALJOQ010000189">
    <property type="protein sequence ID" value="KAK9790592.1"/>
    <property type="molecule type" value="Genomic_DNA"/>
</dbReference>
<dbReference type="InterPro" id="IPR050994">
    <property type="entry name" value="At_inactive_RLKs"/>
</dbReference>
<protein>
    <submittedName>
        <fullName evidence="5">Uncharacterized protein</fullName>
    </submittedName>
</protein>
<keyword evidence="3" id="KW-0677">Repeat</keyword>
<dbReference type="SUPFAM" id="SSF52058">
    <property type="entry name" value="L domain-like"/>
    <property type="match status" value="1"/>
</dbReference>
<keyword evidence="6" id="KW-1185">Reference proteome</keyword>
<feature type="chain" id="PRO_5043373943" evidence="4">
    <location>
        <begin position="25"/>
        <end position="250"/>
    </location>
</feature>
<evidence type="ECO:0000313" key="6">
    <source>
        <dbReference type="Proteomes" id="UP001465755"/>
    </source>
</evidence>
<proteinExistence type="predicted"/>
<dbReference type="Proteomes" id="UP001465755">
    <property type="component" value="Unassembled WGS sequence"/>
</dbReference>
<dbReference type="GO" id="GO:0005930">
    <property type="term" value="C:axoneme"/>
    <property type="evidence" value="ECO:0007669"/>
    <property type="project" value="UniProtKB-SubCell"/>
</dbReference>
<sequence>MIMLRKLQLLLLLALLTPLPFVRGQKSPDAVSVLLDFENTLHNWTDTSAWRWSADTEPCAQNGKSWPYVMCSSDHQVAGLNFSHVNLRGAMPQDSWGELLSQVDTLVALDFRNASLVLDLSSSQFEAYRTTGSSNLPASWGQSFPKLVELHAPQLGSLPAEWGARGAFPSLEIWEVLGQPGYVDDQLGGSLPGSWGVDGGLQSLRELLLGSNGLTGTLSPQLAQLPNLTVLDLHDNNFWEACRLDGPNQT</sequence>
<feature type="signal peptide" evidence="4">
    <location>
        <begin position="1"/>
        <end position="24"/>
    </location>
</feature>
<accession>A0AAW1NQS5</accession>
<organism evidence="5 6">
    <name type="scientific">Symbiochloris irregularis</name>
    <dbReference type="NCBI Taxonomy" id="706552"/>
    <lineage>
        <taxon>Eukaryota</taxon>
        <taxon>Viridiplantae</taxon>
        <taxon>Chlorophyta</taxon>
        <taxon>core chlorophytes</taxon>
        <taxon>Trebouxiophyceae</taxon>
        <taxon>Trebouxiales</taxon>
        <taxon>Trebouxiaceae</taxon>
        <taxon>Symbiochloris</taxon>
    </lineage>
</organism>
<evidence type="ECO:0000256" key="2">
    <source>
        <dbReference type="ARBA" id="ARBA00022614"/>
    </source>
</evidence>